<reference evidence="2 3" key="1">
    <citation type="submission" date="2016-10" db="EMBL/GenBank/DDBJ databases">
        <authorList>
            <person name="de Groot N.N."/>
        </authorList>
    </citation>
    <scope>NUCLEOTIDE SEQUENCE [LARGE SCALE GENOMIC DNA]</scope>
    <source>
        <strain evidence="2 3">AA1</strain>
    </source>
</reference>
<keyword evidence="1" id="KW-0812">Transmembrane</keyword>
<evidence type="ECO:0000256" key="1">
    <source>
        <dbReference type="SAM" id="Phobius"/>
    </source>
</evidence>
<dbReference type="PANTHER" id="PTHR28008">
    <property type="entry name" value="DOMAIN PROTEIN, PUTATIVE (AFU_ORTHOLOGUE AFUA_3G10980)-RELATED"/>
    <property type="match status" value="1"/>
</dbReference>
<organism evidence="2 3">
    <name type="scientific">Desulfoluna spongiiphila</name>
    <dbReference type="NCBI Taxonomy" id="419481"/>
    <lineage>
        <taxon>Bacteria</taxon>
        <taxon>Pseudomonadati</taxon>
        <taxon>Thermodesulfobacteriota</taxon>
        <taxon>Desulfobacteria</taxon>
        <taxon>Desulfobacterales</taxon>
        <taxon>Desulfolunaceae</taxon>
        <taxon>Desulfoluna</taxon>
    </lineage>
</organism>
<dbReference type="PANTHER" id="PTHR28008:SF1">
    <property type="entry name" value="DOMAIN PROTEIN, PUTATIVE (AFU_ORTHOLOGUE AFUA_3G10980)-RELATED"/>
    <property type="match status" value="1"/>
</dbReference>
<proteinExistence type="predicted"/>
<keyword evidence="1" id="KW-0472">Membrane</keyword>
<keyword evidence="1" id="KW-1133">Transmembrane helix</keyword>
<name>A0A1G5AD61_9BACT</name>
<feature type="transmembrane region" description="Helical" evidence="1">
    <location>
        <begin position="44"/>
        <end position="63"/>
    </location>
</feature>
<dbReference type="RefSeq" id="WP_092207128.1">
    <property type="nucleotide sequence ID" value="NZ_FMUX01000001.1"/>
</dbReference>
<dbReference type="OrthoDB" id="5356065at2"/>
<evidence type="ECO:0000313" key="3">
    <source>
        <dbReference type="Proteomes" id="UP000198870"/>
    </source>
</evidence>
<dbReference type="EMBL" id="FMUX01000001">
    <property type="protein sequence ID" value="SCX75813.1"/>
    <property type="molecule type" value="Genomic_DNA"/>
</dbReference>
<evidence type="ECO:0000313" key="2">
    <source>
        <dbReference type="EMBL" id="SCX75813.1"/>
    </source>
</evidence>
<gene>
    <name evidence="2" type="ORF">SAMN05216233_10166</name>
</gene>
<keyword evidence="3" id="KW-1185">Reference proteome</keyword>
<sequence length="135" mass="14012">MPTSLYTHTTRVVLALSLVIITILSLVPVRGSLAVDIWDKAQHAGAYLYLTLLVWGASSPRGLTLRHAALLMAYGIGIEGAQACLPWRSFSVLDMVANASGIATGGALLGLLHAAGVPGVFPAKDKSPTGGPTHQ</sequence>
<dbReference type="AlphaFoldDB" id="A0A1G5AD61"/>
<accession>A0A1G5AD61</accession>
<dbReference type="Proteomes" id="UP000198870">
    <property type="component" value="Unassembled WGS sequence"/>
</dbReference>
<protein>
    <submittedName>
        <fullName evidence="2">VanZ like family protein</fullName>
    </submittedName>
</protein>